<dbReference type="RefSeq" id="WP_015616355.1">
    <property type="nucleotide sequence ID" value="NC_021182.1"/>
</dbReference>
<dbReference type="InterPro" id="IPR021729">
    <property type="entry name" value="DUF3298"/>
</dbReference>
<dbReference type="OrthoDB" id="5637at2"/>
<keyword evidence="5" id="KW-1185">Reference proteome</keyword>
<sequence length="248" mass="28480">MNHKHKEHNNPTRSQLPPDYYPKYYMYRNDTANVKTLTATSQPLNSENYKIHEYLNIPVLSGDFNPNVINYINNNVKNDILEFKSQMEAAADENAKAMQQAGKPVIPFQISNNYVVTYNKNNLLSISLIYQQYINGRNSYIRTSYNYNLQNARSMPLGDLFKPGSNYISVLNSKIRSILQRNPQDYYPSTASNFKGITEDQPYYLDNNNLVLFFGFNEIAPVASGIPLIKIPFSELSDILNPQLLRSI</sequence>
<dbReference type="InterPro" id="IPR037126">
    <property type="entry name" value="PdaC/RsiV-like_sf"/>
</dbReference>
<dbReference type="PATRIC" id="fig|86416.3.peg.3253"/>
<feature type="domain" description="DUF3298" evidence="2">
    <location>
        <begin position="159"/>
        <end position="234"/>
    </location>
</feature>
<feature type="coiled-coil region" evidence="1">
    <location>
        <begin position="73"/>
        <end position="100"/>
    </location>
</feature>
<gene>
    <name evidence="4" type="ORF">Clopa_3263</name>
</gene>
<organism evidence="4 5">
    <name type="scientific">Clostridium pasteurianum BC1</name>
    <dbReference type="NCBI Taxonomy" id="86416"/>
    <lineage>
        <taxon>Bacteria</taxon>
        <taxon>Bacillati</taxon>
        <taxon>Bacillota</taxon>
        <taxon>Clostridia</taxon>
        <taxon>Eubacteriales</taxon>
        <taxon>Clostridiaceae</taxon>
        <taxon>Clostridium</taxon>
    </lineage>
</organism>
<reference evidence="4 5" key="1">
    <citation type="submission" date="2012-01" db="EMBL/GenBank/DDBJ databases">
        <title>Complete sequence of chromosome of Clostridium pasteurianum BC1.</title>
        <authorList>
            <consortium name="US DOE Joint Genome Institute"/>
            <person name="Lucas S."/>
            <person name="Han J."/>
            <person name="Lapidus A."/>
            <person name="Cheng J.-F."/>
            <person name="Goodwin L."/>
            <person name="Pitluck S."/>
            <person name="Peters L."/>
            <person name="Mikhailova N."/>
            <person name="Teshima H."/>
            <person name="Detter J.C."/>
            <person name="Han C."/>
            <person name="Tapia R."/>
            <person name="Land M."/>
            <person name="Hauser L."/>
            <person name="Kyrpides N."/>
            <person name="Ivanova N."/>
            <person name="Pagani I."/>
            <person name="Dunn J."/>
            <person name="Taghavi S."/>
            <person name="Francis A."/>
            <person name="van der Lelie D."/>
            <person name="Woyke T."/>
        </authorList>
    </citation>
    <scope>NUCLEOTIDE SEQUENCE [LARGE SCALE GENOMIC DNA]</scope>
    <source>
        <strain evidence="4 5">BC1</strain>
    </source>
</reference>
<name>R4KC28_CLOPA</name>
<dbReference type="Gene3D" id="3.30.565.40">
    <property type="entry name" value="Fervidobacterium nodosum Rt17-B1 like"/>
    <property type="match status" value="1"/>
</dbReference>
<evidence type="ECO:0000259" key="2">
    <source>
        <dbReference type="Pfam" id="PF11738"/>
    </source>
</evidence>
<dbReference type="Pfam" id="PF11738">
    <property type="entry name" value="DUF3298"/>
    <property type="match status" value="1"/>
</dbReference>
<dbReference type="KEGG" id="cpas:Clopa_3263"/>
<evidence type="ECO:0000313" key="5">
    <source>
        <dbReference type="Proteomes" id="UP000013523"/>
    </source>
</evidence>
<proteinExistence type="predicted"/>
<dbReference type="Gene3D" id="3.90.640.20">
    <property type="entry name" value="Heat-shock cognate protein, ATPase"/>
    <property type="match status" value="1"/>
</dbReference>
<evidence type="ECO:0000256" key="1">
    <source>
        <dbReference type="SAM" id="Coils"/>
    </source>
</evidence>
<dbReference type="Pfam" id="PF13739">
    <property type="entry name" value="PdaC"/>
    <property type="match status" value="1"/>
</dbReference>
<dbReference type="InterPro" id="IPR025303">
    <property type="entry name" value="PdaC"/>
</dbReference>
<dbReference type="AlphaFoldDB" id="R4KC28"/>
<dbReference type="Proteomes" id="UP000013523">
    <property type="component" value="Chromosome"/>
</dbReference>
<dbReference type="HOGENOM" id="CLU_085048_1_0_9"/>
<accession>R4KC28</accession>
<protein>
    <recommendedName>
        <fullName evidence="6">DUF3298 domain-containing protein</fullName>
    </recommendedName>
</protein>
<evidence type="ECO:0008006" key="6">
    <source>
        <dbReference type="Google" id="ProtNLM"/>
    </source>
</evidence>
<feature type="domain" description="Deacetylase PdaC" evidence="3">
    <location>
        <begin position="48"/>
        <end position="134"/>
    </location>
</feature>
<dbReference type="STRING" id="86416.Clopa_3263"/>
<evidence type="ECO:0000259" key="3">
    <source>
        <dbReference type="Pfam" id="PF13739"/>
    </source>
</evidence>
<dbReference type="EMBL" id="CP003261">
    <property type="protein sequence ID" value="AGK98069.1"/>
    <property type="molecule type" value="Genomic_DNA"/>
</dbReference>
<evidence type="ECO:0000313" key="4">
    <source>
        <dbReference type="EMBL" id="AGK98069.1"/>
    </source>
</evidence>
<keyword evidence="1" id="KW-0175">Coiled coil</keyword>
<dbReference type="eggNOG" id="COG5513">
    <property type="taxonomic scope" value="Bacteria"/>
</dbReference>